<dbReference type="PROSITE" id="PS50191">
    <property type="entry name" value="CRAL_TRIO"/>
    <property type="match status" value="1"/>
</dbReference>
<proteinExistence type="predicted"/>
<dbReference type="SUPFAM" id="SSF101576">
    <property type="entry name" value="Supernatant protein factor (SPF), C-terminal domain"/>
    <property type="match status" value="1"/>
</dbReference>
<comment type="caution">
    <text evidence="2">The sequence shown here is derived from an EMBL/GenBank/DDBJ whole genome shotgun (WGS) entry which is preliminary data.</text>
</comment>
<evidence type="ECO:0000313" key="2">
    <source>
        <dbReference type="EMBL" id="PNJ49119.1"/>
    </source>
</evidence>
<dbReference type="InterPro" id="IPR001251">
    <property type="entry name" value="CRAL-TRIO_dom"/>
</dbReference>
<gene>
    <name evidence="2" type="ORF">CR201_G0024488</name>
</gene>
<dbReference type="Pfam" id="PF10558">
    <property type="entry name" value="MTP18"/>
    <property type="match status" value="1"/>
</dbReference>
<dbReference type="GO" id="GO:0005829">
    <property type="term" value="C:cytosol"/>
    <property type="evidence" value="ECO:0007669"/>
    <property type="project" value="TreeGrafter"/>
</dbReference>
<dbReference type="AlphaFoldDB" id="A0A2J8UV29"/>
<dbReference type="EMBL" id="NDHI03003442">
    <property type="protein sequence ID" value="PNJ49119.1"/>
    <property type="molecule type" value="Genomic_DNA"/>
</dbReference>
<feature type="domain" description="CRAL-TRIO" evidence="1">
    <location>
        <begin position="1"/>
        <end position="83"/>
    </location>
</feature>
<dbReference type="InterPro" id="IPR036598">
    <property type="entry name" value="GOLD_dom_sf"/>
</dbReference>
<sequence>AVEAYGEFLCMFEENYPETLKRLFVVKAPKLFPVAYNLIKPFLSEDTRKKIMVLGANWKEVLLKHISPDQVPVEYGGTMTDPDGNPKCKSKINYGGDIPKKYYVRDQVKQQYEHSVQISRGSSHQVEYEILFPGCVLRWQFMSDGADVGFGIFLKTKMGERQRAGEMTEVLPNQRYNSHLVPEDGTLTCSDPGICYANEVGEAFRSLVPAAVVWLSYGVASSYVLADAIDKGKKAGEVPSPEAGRRARVTVAVVDTFVWQALASVAIPGFTINRVCAASLYVLGTATRWPLAVRKWTTTVLGLLTIPIIIHPIDRSVDFLLDSSLRKLYPSVGKPSSS</sequence>
<dbReference type="CDD" id="cd00170">
    <property type="entry name" value="SEC14"/>
    <property type="match status" value="1"/>
</dbReference>
<reference evidence="2" key="1">
    <citation type="submission" date="2017-12" db="EMBL/GenBank/DDBJ databases">
        <title>High-resolution comparative analysis of great ape genomes.</title>
        <authorList>
            <person name="Pollen A."/>
            <person name="Hastie A."/>
            <person name="Hormozdiari F."/>
            <person name="Dougherty M."/>
            <person name="Liu R."/>
            <person name="Chaisson M."/>
            <person name="Hoppe E."/>
            <person name="Hill C."/>
            <person name="Pang A."/>
            <person name="Hillier L."/>
            <person name="Baker C."/>
            <person name="Armstrong J."/>
            <person name="Shendure J."/>
            <person name="Paten B."/>
            <person name="Wilson R."/>
            <person name="Chao H."/>
            <person name="Schneider V."/>
            <person name="Ventura M."/>
            <person name="Kronenberg Z."/>
            <person name="Murali S."/>
            <person name="Gordon D."/>
            <person name="Cantsilieris S."/>
            <person name="Munson K."/>
            <person name="Nelson B."/>
            <person name="Raja A."/>
            <person name="Underwood J."/>
            <person name="Diekhans M."/>
            <person name="Fiddes I."/>
            <person name="Haussler D."/>
            <person name="Eichler E."/>
        </authorList>
    </citation>
    <scope>NUCLEOTIDE SEQUENCE [LARGE SCALE GENOMIC DNA]</scope>
    <source>
        <strain evidence="2">Susie</strain>
    </source>
</reference>
<name>A0A2J8UV29_PONAB</name>
<protein>
    <submittedName>
        <fullName evidence="2">T0084651 isoform 2</fullName>
    </submittedName>
</protein>
<dbReference type="Gene3D" id="3.40.525.10">
    <property type="entry name" value="CRAL-TRIO lipid binding domain"/>
    <property type="match status" value="1"/>
</dbReference>
<dbReference type="InterPro" id="IPR019560">
    <property type="entry name" value="Mitochondrial_18_kDa_protein"/>
</dbReference>
<accession>A0A2J8UV29</accession>
<dbReference type="Pfam" id="PF00650">
    <property type="entry name" value="CRAL_TRIO"/>
    <property type="match status" value="1"/>
</dbReference>
<dbReference type="PANTHER" id="PTHR23324:SF90">
    <property type="entry name" value="SEC14-LIKE PROTEIN 2"/>
    <property type="match status" value="1"/>
</dbReference>
<evidence type="ECO:0000259" key="1">
    <source>
        <dbReference type="PROSITE" id="PS50191"/>
    </source>
</evidence>
<feature type="non-terminal residue" evidence="2">
    <location>
        <position position="1"/>
    </location>
</feature>
<dbReference type="InterPro" id="IPR051064">
    <property type="entry name" value="SEC14/CRAL-TRIO_domain"/>
</dbReference>
<dbReference type="Gene3D" id="2.60.120.680">
    <property type="entry name" value="GOLD domain"/>
    <property type="match status" value="1"/>
</dbReference>
<organism evidence="2">
    <name type="scientific">Pongo abelii</name>
    <name type="common">Sumatran orangutan</name>
    <name type="synonym">Pongo pygmaeus abelii</name>
    <dbReference type="NCBI Taxonomy" id="9601"/>
    <lineage>
        <taxon>Eukaryota</taxon>
        <taxon>Metazoa</taxon>
        <taxon>Chordata</taxon>
        <taxon>Craniata</taxon>
        <taxon>Vertebrata</taxon>
        <taxon>Euteleostomi</taxon>
        <taxon>Mammalia</taxon>
        <taxon>Eutheria</taxon>
        <taxon>Euarchontoglires</taxon>
        <taxon>Primates</taxon>
        <taxon>Haplorrhini</taxon>
        <taxon>Catarrhini</taxon>
        <taxon>Hominidae</taxon>
        <taxon>Pongo</taxon>
    </lineage>
</organism>
<dbReference type="SUPFAM" id="SSF52087">
    <property type="entry name" value="CRAL/TRIO domain"/>
    <property type="match status" value="1"/>
</dbReference>
<dbReference type="PANTHER" id="PTHR23324">
    <property type="entry name" value="SEC14 RELATED PROTEIN"/>
    <property type="match status" value="1"/>
</dbReference>
<dbReference type="InterPro" id="IPR036865">
    <property type="entry name" value="CRAL-TRIO_dom_sf"/>
</dbReference>